<dbReference type="PANTHER" id="PTHR11839:SF1">
    <property type="entry name" value="ADP-SUGAR PYROPHOSPHATASE"/>
    <property type="match status" value="1"/>
</dbReference>
<accession>A0A512BZ60</accession>
<dbReference type="GO" id="GO:0019693">
    <property type="term" value="P:ribose phosphate metabolic process"/>
    <property type="evidence" value="ECO:0007669"/>
    <property type="project" value="TreeGrafter"/>
</dbReference>
<dbReference type="AlphaFoldDB" id="A0A512BZ60"/>
<organism evidence="3 4">
    <name type="scientific">Microvirga aerophila</name>
    <dbReference type="NCBI Taxonomy" id="670291"/>
    <lineage>
        <taxon>Bacteria</taxon>
        <taxon>Pseudomonadati</taxon>
        <taxon>Pseudomonadota</taxon>
        <taxon>Alphaproteobacteria</taxon>
        <taxon>Hyphomicrobiales</taxon>
        <taxon>Methylobacteriaceae</taxon>
        <taxon>Microvirga</taxon>
    </lineage>
</organism>
<evidence type="ECO:0000256" key="1">
    <source>
        <dbReference type="ARBA" id="ARBA00022801"/>
    </source>
</evidence>
<dbReference type="InterPro" id="IPR015797">
    <property type="entry name" value="NUDIX_hydrolase-like_dom_sf"/>
</dbReference>
<feature type="domain" description="Nudix hydrolase" evidence="2">
    <location>
        <begin position="39"/>
        <end position="169"/>
    </location>
</feature>
<dbReference type="SUPFAM" id="SSF55811">
    <property type="entry name" value="Nudix"/>
    <property type="match status" value="1"/>
</dbReference>
<proteinExistence type="predicted"/>
<dbReference type="PROSITE" id="PS51462">
    <property type="entry name" value="NUDIX"/>
    <property type="match status" value="1"/>
</dbReference>
<dbReference type="Pfam" id="PF00293">
    <property type="entry name" value="NUDIX"/>
    <property type="match status" value="1"/>
</dbReference>
<dbReference type="PANTHER" id="PTHR11839">
    <property type="entry name" value="UDP/ADP-SUGAR PYROPHOSPHATASE"/>
    <property type="match status" value="1"/>
</dbReference>
<dbReference type="Gene3D" id="3.90.79.10">
    <property type="entry name" value="Nucleoside Triphosphate Pyrophosphohydrolase"/>
    <property type="match status" value="1"/>
</dbReference>
<evidence type="ECO:0000313" key="3">
    <source>
        <dbReference type="EMBL" id="GEO17241.1"/>
    </source>
</evidence>
<gene>
    <name evidence="3" type="ORF">MAE02_49370</name>
</gene>
<keyword evidence="4" id="KW-1185">Reference proteome</keyword>
<protein>
    <submittedName>
        <fullName evidence="3">DNA mismatch repair protein MutT</fullName>
    </submittedName>
</protein>
<reference evidence="3 4" key="1">
    <citation type="submission" date="2019-07" db="EMBL/GenBank/DDBJ databases">
        <title>Whole genome shotgun sequence of Microvirga aerophila NBRC 106136.</title>
        <authorList>
            <person name="Hosoyama A."/>
            <person name="Uohara A."/>
            <person name="Ohji S."/>
            <person name="Ichikawa N."/>
        </authorList>
    </citation>
    <scope>NUCLEOTIDE SEQUENCE [LARGE SCALE GENOMIC DNA]</scope>
    <source>
        <strain evidence="3 4">NBRC 106136</strain>
    </source>
</reference>
<name>A0A512BZ60_9HYPH</name>
<dbReference type="GO" id="GO:0006753">
    <property type="term" value="P:nucleoside phosphate metabolic process"/>
    <property type="evidence" value="ECO:0007669"/>
    <property type="project" value="TreeGrafter"/>
</dbReference>
<evidence type="ECO:0000259" key="2">
    <source>
        <dbReference type="PROSITE" id="PS51462"/>
    </source>
</evidence>
<dbReference type="CDD" id="cd03424">
    <property type="entry name" value="NUDIX_ADPRase_Nudt5_UGPPase_Nudt14"/>
    <property type="match status" value="1"/>
</dbReference>
<dbReference type="InterPro" id="IPR000086">
    <property type="entry name" value="NUDIX_hydrolase_dom"/>
</dbReference>
<dbReference type="Proteomes" id="UP000321085">
    <property type="component" value="Unassembled WGS sequence"/>
</dbReference>
<dbReference type="EMBL" id="BJYU01000096">
    <property type="protein sequence ID" value="GEO17241.1"/>
    <property type="molecule type" value="Genomic_DNA"/>
</dbReference>
<keyword evidence="1" id="KW-0378">Hydrolase</keyword>
<evidence type="ECO:0000313" key="4">
    <source>
        <dbReference type="Proteomes" id="UP000321085"/>
    </source>
</evidence>
<sequence>MDWHVKRSRIVFEDKWVTLRADDCLTPSGVEIAPFYVLEYPDWVHVVAVDADDHVILVQQYRHGYGGVTLELPGGVMDPTDSDPAATAARELAEETGYTASSFQLLASLSPNPATHTNRVHVVLARSAQLTQQAQSEPEETITVVRVPSDEVLRMALEGEMVHAQHVGLLAIGLKAAGLLGCRP</sequence>
<comment type="caution">
    <text evidence="3">The sequence shown here is derived from an EMBL/GenBank/DDBJ whole genome shotgun (WGS) entry which is preliminary data.</text>
</comment>
<dbReference type="GO" id="GO:0016787">
    <property type="term" value="F:hydrolase activity"/>
    <property type="evidence" value="ECO:0007669"/>
    <property type="project" value="UniProtKB-KW"/>
</dbReference>